<sequence length="153" mass="17344">MTTKAERHAAWVEDVGILLADMGIPRMGAKAFAALLTAPEEGLTARELGERISASPAAISGAMKLLTQFRMVRRTRRPGERADRFTIGENFWEQAIEAEMQAYGPMIDTVQRGLDELDLSPAARDRMTETRDFLAFFTEEMPRLIERWEKRRG</sequence>
<organism evidence="4 5">
    <name type="scientific">Aeromicrobium terrae</name>
    <dbReference type="NCBI Taxonomy" id="2498846"/>
    <lineage>
        <taxon>Bacteria</taxon>
        <taxon>Bacillati</taxon>
        <taxon>Actinomycetota</taxon>
        <taxon>Actinomycetes</taxon>
        <taxon>Propionibacteriales</taxon>
        <taxon>Nocardioidaceae</taxon>
        <taxon>Aeromicrobium</taxon>
    </lineage>
</organism>
<gene>
    <name evidence="4" type="ORF">FHP06_06085</name>
</gene>
<reference evidence="4 5" key="1">
    <citation type="submission" date="2019-06" db="EMBL/GenBank/DDBJ databases">
        <title>Aeromicrobium sp. nov., isolated from a maize field.</title>
        <authorList>
            <person name="Lin S.-Y."/>
            <person name="Tsai C.-F."/>
            <person name="Young C.-C."/>
        </authorList>
    </citation>
    <scope>NUCLEOTIDE SEQUENCE [LARGE SCALE GENOMIC DNA]</scope>
    <source>
        <strain evidence="4 5">CC-CFT486</strain>
    </source>
</reference>
<dbReference type="InterPro" id="IPR036388">
    <property type="entry name" value="WH-like_DNA-bd_sf"/>
</dbReference>
<dbReference type="EMBL" id="VDUX01000002">
    <property type="protein sequence ID" value="TXL62263.1"/>
    <property type="molecule type" value="Genomic_DNA"/>
</dbReference>
<keyword evidence="1" id="KW-0805">Transcription regulation</keyword>
<dbReference type="SUPFAM" id="SSF46785">
    <property type="entry name" value="Winged helix' DNA-binding domain"/>
    <property type="match status" value="1"/>
</dbReference>
<protein>
    <submittedName>
        <fullName evidence="4">MarR family transcriptional regulator</fullName>
    </submittedName>
</protein>
<evidence type="ECO:0000313" key="4">
    <source>
        <dbReference type="EMBL" id="TXL62263.1"/>
    </source>
</evidence>
<dbReference type="Gene3D" id="1.10.287.160">
    <property type="entry name" value="HR1 repeat"/>
    <property type="match status" value="1"/>
</dbReference>
<dbReference type="PANTHER" id="PTHR38465">
    <property type="entry name" value="HTH-TYPE TRANSCRIPTIONAL REGULATOR MJ1563-RELATED"/>
    <property type="match status" value="1"/>
</dbReference>
<keyword evidence="2" id="KW-0238">DNA-binding</keyword>
<dbReference type="OrthoDB" id="67158at2"/>
<dbReference type="Gene3D" id="1.10.10.10">
    <property type="entry name" value="Winged helix-like DNA-binding domain superfamily/Winged helix DNA-binding domain"/>
    <property type="match status" value="1"/>
</dbReference>
<dbReference type="AlphaFoldDB" id="A0A5C8NP96"/>
<evidence type="ECO:0000256" key="3">
    <source>
        <dbReference type="ARBA" id="ARBA00023163"/>
    </source>
</evidence>
<dbReference type="Proteomes" id="UP000321571">
    <property type="component" value="Unassembled WGS sequence"/>
</dbReference>
<comment type="caution">
    <text evidence="4">The sequence shown here is derived from an EMBL/GenBank/DDBJ whole genome shotgun (WGS) entry which is preliminary data.</text>
</comment>
<dbReference type="InterPro" id="IPR052362">
    <property type="entry name" value="HTH-GbsR_regulator"/>
</dbReference>
<dbReference type="GO" id="GO:0003677">
    <property type="term" value="F:DNA binding"/>
    <property type="evidence" value="ECO:0007669"/>
    <property type="project" value="UniProtKB-KW"/>
</dbReference>
<evidence type="ECO:0000256" key="2">
    <source>
        <dbReference type="ARBA" id="ARBA00023125"/>
    </source>
</evidence>
<proteinExistence type="predicted"/>
<dbReference type="PANTHER" id="PTHR38465:SF2">
    <property type="entry name" value="HTH-TYPE TRANSCRIPTIONAL REGULATOR MMPR5"/>
    <property type="match status" value="1"/>
</dbReference>
<dbReference type="RefSeq" id="WP_147684774.1">
    <property type="nucleotide sequence ID" value="NZ_VDUX01000002.1"/>
</dbReference>
<name>A0A5C8NP96_9ACTN</name>
<dbReference type="InterPro" id="IPR036390">
    <property type="entry name" value="WH_DNA-bd_sf"/>
</dbReference>
<keyword evidence="5" id="KW-1185">Reference proteome</keyword>
<evidence type="ECO:0000256" key="1">
    <source>
        <dbReference type="ARBA" id="ARBA00023015"/>
    </source>
</evidence>
<accession>A0A5C8NP96</accession>
<evidence type="ECO:0000313" key="5">
    <source>
        <dbReference type="Proteomes" id="UP000321571"/>
    </source>
</evidence>
<keyword evidence="3" id="KW-0804">Transcription</keyword>